<feature type="region of interest" description="Disordered" evidence="5">
    <location>
        <begin position="157"/>
        <end position="184"/>
    </location>
</feature>
<reference evidence="8" key="1">
    <citation type="journal article" date="2019" name="Int. J. Syst. Evol. Microbiol.">
        <title>The Global Catalogue of Microorganisms (GCM) 10K type strain sequencing project: providing services to taxonomists for standard genome sequencing and annotation.</title>
        <authorList>
            <consortium name="The Broad Institute Genomics Platform"/>
            <consortium name="The Broad Institute Genome Sequencing Center for Infectious Disease"/>
            <person name="Wu L."/>
            <person name="Ma J."/>
        </authorList>
    </citation>
    <scope>NUCLEOTIDE SEQUENCE [LARGE SCALE GENOMIC DNA]</scope>
    <source>
        <strain evidence="8">CCM 2767</strain>
    </source>
</reference>
<dbReference type="PANTHER" id="PTHR36504:SF1">
    <property type="entry name" value="LIPOPOLYSACCHARIDE EXPORT SYSTEM PROTEIN LPTA"/>
    <property type="match status" value="1"/>
</dbReference>
<dbReference type="AlphaFoldDB" id="A0A8J3AV76"/>
<dbReference type="Pfam" id="PF03968">
    <property type="entry name" value="LptD_N"/>
    <property type="match status" value="1"/>
</dbReference>
<proteinExistence type="inferred from homology"/>
<sequence length="184" mass="20406" precursor="true">MNRFLPALILVALFAGSAAHAEKADSTKPTNVEANKMEYDDVKQINTFTGNVVLTRGTIRMTAGRMVVRQDPEGYQFVTLYAPQNGLATFKQRRDGGNDQWIEGKAERIEYDDKTEIMKLFVRASMRRLEGSKSTDEVTGEYISYDTRAEFFTVHNTASGSSKEGGGRIRATIQPRTTPQGGGN</sequence>
<dbReference type="HAMAP" id="MF_01914">
    <property type="entry name" value="LPS_assembly_LptA"/>
    <property type="match status" value="1"/>
</dbReference>
<gene>
    <name evidence="4 7" type="primary">lptA</name>
    <name evidence="7" type="ORF">GCM10008066_19800</name>
</gene>
<feature type="signal peptide" evidence="4">
    <location>
        <begin position="1"/>
        <end position="21"/>
    </location>
</feature>
<keyword evidence="1 4" id="KW-0813">Transport</keyword>
<dbReference type="InterPro" id="IPR052037">
    <property type="entry name" value="LPS_export_LptA"/>
</dbReference>
<organism evidence="7 8">
    <name type="scientific">Oxalicibacterium faecigallinarum</name>
    <dbReference type="NCBI Taxonomy" id="573741"/>
    <lineage>
        <taxon>Bacteria</taxon>
        <taxon>Pseudomonadati</taxon>
        <taxon>Pseudomonadota</taxon>
        <taxon>Betaproteobacteria</taxon>
        <taxon>Burkholderiales</taxon>
        <taxon>Oxalobacteraceae</taxon>
        <taxon>Oxalicibacterium</taxon>
    </lineage>
</organism>
<comment type="function">
    <text evidence="4">Involved in the assembly of lipopolysaccharide (LPS). Required for the translocation of LPS from the inner membrane to the outer membrane.</text>
</comment>
<evidence type="ECO:0000313" key="7">
    <source>
        <dbReference type="EMBL" id="GGI19592.1"/>
    </source>
</evidence>
<evidence type="ECO:0000256" key="3">
    <source>
        <dbReference type="ARBA" id="ARBA00022764"/>
    </source>
</evidence>
<dbReference type="GO" id="GO:0030288">
    <property type="term" value="C:outer membrane-bounded periplasmic space"/>
    <property type="evidence" value="ECO:0007669"/>
    <property type="project" value="TreeGrafter"/>
</dbReference>
<keyword evidence="8" id="KW-1185">Reference proteome</keyword>
<comment type="similarity">
    <text evidence="4">Belongs to the LptA family.</text>
</comment>
<dbReference type="InterPro" id="IPR014340">
    <property type="entry name" value="LptA"/>
</dbReference>
<dbReference type="InterPro" id="IPR005653">
    <property type="entry name" value="OstA-like_N"/>
</dbReference>
<dbReference type="GO" id="GO:0001530">
    <property type="term" value="F:lipopolysaccharide binding"/>
    <property type="evidence" value="ECO:0007669"/>
    <property type="project" value="InterPro"/>
</dbReference>
<comment type="caution">
    <text evidence="7">The sequence shown here is derived from an EMBL/GenBank/DDBJ whole genome shotgun (WGS) entry which is preliminary data.</text>
</comment>
<dbReference type="NCBIfam" id="TIGR03002">
    <property type="entry name" value="outer_YhbN_LptA"/>
    <property type="match status" value="1"/>
</dbReference>
<name>A0A8J3AV76_9BURK</name>
<dbReference type="Gene3D" id="2.60.450.10">
    <property type="entry name" value="Lipopolysaccharide (LPS) transport protein A like domain"/>
    <property type="match status" value="1"/>
</dbReference>
<dbReference type="GO" id="GO:0015920">
    <property type="term" value="P:lipopolysaccharide transport"/>
    <property type="evidence" value="ECO:0007669"/>
    <property type="project" value="UniProtKB-UniRule"/>
</dbReference>
<dbReference type="GO" id="GO:0009279">
    <property type="term" value="C:cell outer membrane"/>
    <property type="evidence" value="ECO:0007669"/>
    <property type="project" value="TreeGrafter"/>
</dbReference>
<keyword evidence="3 4" id="KW-0574">Periplasm</keyword>
<keyword evidence="2 4" id="KW-0732">Signal</keyword>
<feature type="chain" id="PRO_5035349925" description="Lipopolysaccharide export system protein LptA" evidence="4">
    <location>
        <begin position="22"/>
        <end position="184"/>
    </location>
</feature>
<feature type="domain" description="Organic solvent tolerance-like N-terminal" evidence="6">
    <location>
        <begin position="31"/>
        <end position="150"/>
    </location>
</feature>
<dbReference type="GO" id="GO:0043165">
    <property type="term" value="P:Gram-negative-bacterium-type cell outer membrane assembly"/>
    <property type="evidence" value="ECO:0007669"/>
    <property type="project" value="UniProtKB-UniRule"/>
</dbReference>
<comment type="subunit">
    <text evidence="4">Component of the lipopolysaccharide transport and assembly complex.</text>
</comment>
<evidence type="ECO:0000256" key="1">
    <source>
        <dbReference type="ARBA" id="ARBA00022448"/>
    </source>
</evidence>
<evidence type="ECO:0000256" key="2">
    <source>
        <dbReference type="ARBA" id="ARBA00022729"/>
    </source>
</evidence>
<evidence type="ECO:0000313" key="8">
    <source>
        <dbReference type="Proteomes" id="UP000642180"/>
    </source>
</evidence>
<dbReference type="RefSeq" id="WP_188381202.1">
    <property type="nucleotide sequence ID" value="NZ_BMDI01000002.1"/>
</dbReference>
<feature type="compositionally biased region" description="Polar residues" evidence="5">
    <location>
        <begin position="174"/>
        <end position="184"/>
    </location>
</feature>
<evidence type="ECO:0000256" key="4">
    <source>
        <dbReference type="HAMAP-Rule" id="MF_01914"/>
    </source>
</evidence>
<dbReference type="GO" id="GO:0017089">
    <property type="term" value="F:glycolipid transfer activity"/>
    <property type="evidence" value="ECO:0007669"/>
    <property type="project" value="TreeGrafter"/>
</dbReference>
<evidence type="ECO:0000256" key="5">
    <source>
        <dbReference type="SAM" id="MobiDB-lite"/>
    </source>
</evidence>
<dbReference type="EMBL" id="BMDI01000002">
    <property type="protein sequence ID" value="GGI19592.1"/>
    <property type="molecule type" value="Genomic_DNA"/>
</dbReference>
<evidence type="ECO:0000259" key="6">
    <source>
        <dbReference type="Pfam" id="PF03968"/>
    </source>
</evidence>
<dbReference type="Proteomes" id="UP000642180">
    <property type="component" value="Unassembled WGS sequence"/>
</dbReference>
<accession>A0A8J3AV76</accession>
<comment type="subcellular location">
    <subcellularLocation>
        <location evidence="4">Periplasm</location>
    </subcellularLocation>
</comment>
<dbReference type="PANTHER" id="PTHR36504">
    <property type="entry name" value="LIPOPOLYSACCHARIDE EXPORT SYSTEM PROTEIN LPTA"/>
    <property type="match status" value="1"/>
</dbReference>
<protein>
    <recommendedName>
        <fullName evidence="4">Lipopolysaccharide export system protein LptA</fullName>
    </recommendedName>
</protein>